<dbReference type="HOGENOM" id="CLU_2556926_0_0_11"/>
<protein>
    <submittedName>
        <fullName evidence="1">Uncharacterized protein</fullName>
    </submittedName>
</protein>
<sequence>MVLRFFAEGEADDAPGAGACAGTERGFLFPAAVVSDDVSFSHKPPPASATSATTTVEAIQTGARLPLAGRSAMVGAGWVTGP</sequence>
<dbReference type="AlphaFoldDB" id="V6KNS5"/>
<organism evidence="1 2">
    <name type="scientific">Streptomyces roseochromogenus subsp. oscitans DS 12.976</name>
    <dbReference type="NCBI Taxonomy" id="1352936"/>
    <lineage>
        <taxon>Bacteria</taxon>
        <taxon>Bacillati</taxon>
        <taxon>Actinomycetota</taxon>
        <taxon>Actinomycetes</taxon>
        <taxon>Kitasatosporales</taxon>
        <taxon>Streptomycetaceae</taxon>
        <taxon>Streptomyces</taxon>
    </lineage>
</organism>
<accession>V6KNS5</accession>
<dbReference type="EMBL" id="AWQX01000097">
    <property type="protein sequence ID" value="EST33742.1"/>
    <property type="molecule type" value="Genomic_DNA"/>
</dbReference>
<evidence type="ECO:0000313" key="2">
    <source>
        <dbReference type="Proteomes" id="UP000017984"/>
    </source>
</evidence>
<keyword evidence="2" id="KW-1185">Reference proteome</keyword>
<proteinExistence type="predicted"/>
<reference evidence="1 2" key="1">
    <citation type="journal article" date="2014" name="Genome Announc.">
        <title>Draft Genome Sequence of Streptomyces roseochromogenes subsp. oscitans DS 12.976, Producer of the Aminocoumarin Antibiotic Clorobiocin.</title>
        <authorList>
            <person name="Ruckert C."/>
            <person name="Kalinowski J."/>
            <person name="Heide L."/>
            <person name="Apel A.K."/>
        </authorList>
    </citation>
    <scope>NUCLEOTIDE SEQUENCE [LARGE SCALE GENOMIC DNA]</scope>
    <source>
        <strain evidence="1 2">DS 12.976</strain>
    </source>
</reference>
<dbReference type="Proteomes" id="UP000017984">
    <property type="component" value="Chromosome"/>
</dbReference>
<comment type="caution">
    <text evidence="1">The sequence shown here is derived from an EMBL/GenBank/DDBJ whole genome shotgun (WGS) entry which is preliminary data.</text>
</comment>
<gene>
    <name evidence="1" type="ORF">M878_11895</name>
</gene>
<evidence type="ECO:0000313" key="1">
    <source>
        <dbReference type="EMBL" id="EST33742.1"/>
    </source>
</evidence>
<name>V6KNS5_STRRC</name>
<dbReference type="STRING" id="1352936.M878_11895"/>
<dbReference type="RefSeq" id="WP_023546408.1">
    <property type="nucleotide sequence ID" value="NZ_CM002285.1"/>
</dbReference>
<dbReference type="PATRIC" id="fig|1352936.5.peg.2520"/>